<dbReference type="InterPro" id="IPR013785">
    <property type="entry name" value="Aldolase_TIM"/>
</dbReference>
<feature type="compositionally biased region" description="Polar residues" evidence="1">
    <location>
        <begin position="39"/>
        <end position="50"/>
    </location>
</feature>
<evidence type="ECO:0000313" key="3">
    <source>
        <dbReference type="EMBL" id="SVB11219.1"/>
    </source>
</evidence>
<protein>
    <recommendedName>
        <fullName evidence="2">PseI/NeuA/B-like domain-containing protein</fullName>
    </recommendedName>
</protein>
<feature type="non-terminal residue" evidence="3">
    <location>
        <position position="50"/>
    </location>
</feature>
<accession>A0A382BC56</accession>
<proteinExistence type="predicted"/>
<evidence type="ECO:0000256" key="1">
    <source>
        <dbReference type="SAM" id="MobiDB-lite"/>
    </source>
</evidence>
<dbReference type="SUPFAM" id="SSF51569">
    <property type="entry name" value="Aldolase"/>
    <property type="match status" value="1"/>
</dbReference>
<evidence type="ECO:0000259" key="2">
    <source>
        <dbReference type="Pfam" id="PF03102"/>
    </source>
</evidence>
<name>A0A382BC56_9ZZZZ</name>
<dbReference type="GO" id="GO:0016051">
    <property type="term" value="P:carbohydrate biosynthetic process"/>
    <property type="evidence" value="ECO:0007669"/>
    <property type="project" value="InterPro"/>
</dbReference>
<reference evidence="3" key="1">
    <citation type="submission" date="2018-05" db="EMBL/GenBank/DDBJ databases">
        <authorList>
            <person name="Lanie J.A."/>
            <person name="Ng W.-L."/>
            <person name="Kazmierczak K.M."/>
            <person name="Andrzejewski T.M."/>
            <person name="Davidsen T.M."/>
            <person name="Wayne K.J."/>
            <person name="Tettelin H."/>
            <person name="Glass J.I."/>
            <person name="Rusch D."/>
            <person name="Podicherti R."/>
            <person name="Tsui H.-C.T."/>
            <person name="Winkler M.E."/>
        </authorList>
    </citation>
    <scope>NUCLEOTIDE SEQUENCE</scope>
</reference>
<dbReference type="Gene3D" id="3.20.20.70">
    <property type="entry name" value="Aldolase class I"/>
    <property type="match status" value="1"/>
</dbReference>
<sequence length="50" mass="5536">MRLIELAAEGGADAAKFQSYTADTLASRDSPAYWDTTKEPTSSQHELFEK</sequence>
<gene>
    <name evidence="3" type="ORF">METZ01_LOCUS164073</name>
</gene>
<organism evidence="3">
    <name type="scientific">marine metagenome</name>
    <dbReference type="NCBI Taxonomy" id="408172"/>
    <lineage>
        <taxon>unclassified sequences</taxon>
        <taxon>metagenomes</taxon>
        <taxon>ecological metagenomes</taxon>
    </lineage>
</organism>
<dbReference type="AlphaFoldDB" id="A0A382BC56"/>
<feature type="region of interest" description="Disordered" evidence="1">
    <location>
        <begin position="28"/>
        <end position="50"/>
    </location>
</feature>
<dbReference type="Pfam" id="PF03102">
    <property type="entry name" value="NeuB"/>
    <property type="match status" value="1"/>
</dbReference>
<dbReference type="EMBL" id="UINC01029084">
    <property type="protein sequence ID" value="SVB11219.1"/>
    <property type="molecule type" value="Genomic_DNA"/>
</dbReference>
<feature type="domain" description="PseI/NeuA/B-like" evidence="2">
    <location>
        <begin position="3"/>
        <end position="50"/>
    </location>
</feature>
<dbReference type="InterPro" id="IPR013132">
    <property type="entry name" value="PseI/NeuA/B-like_N"/>
</dbReference>